<keyword evidence="3" id="KW-0786">Thiamine pyrophosphate</keyword>
<name>A0A0F9KJH6_9ZZZZ</name>
<feature type="domain" description="Transketolase N-terminal" evidence="4">
    <location>
        <begin position="20"/>
        <end position="268"/>
    </location>
</feature>
<protein>
    <recommendedName>
        <fullName evidence="4">Transketolase N-terminal domain-containing protein</fullName>
    </recommendedName>
</protein>
<evidence type="ECO:0000256" key="3">
    <source>
        <dbReference type="ARBA" id="ARBA00023052"/>
    </source>
</evidence>
<dbReference type="PANTHER" id="PTHR47514">
    <property type="entry name" value="TRANSKETOLASE N-TERMINAL SECTION-RELATED"/>
    <property type="match status" value="1"/>
</dbReference>
<dbReference type="InterPro" id="IPR005474">
    <property type="entry name" value="Transketolase_N"/>
</dbReference>
<dbReference type="Pfam" id="PF00456">
    <property type="entry name" value="Transketolase_N"/>
    <property type="match status" value="1"/>
</dbReference>
<sequence length="278" mass="30460">MSAIAKGKTDTRKLEAIAVKVRRHIIRMIKEAGSGHPGGSLSCTDMIVALYFGKLKHNPKQPDWPDRDRFILSKGHGCPAWYAILAEAGYFDIKELDTLRKFGSRLQGHPERGRLPGIEVSSGSLGQGLSVGVGMALAGRLDKKDYCVYVMVGCGEIQEGQIWEAAMSASHYKLDNLCAILDNNGFQIGGEIDKIMSPKPIPEKWQAFGWHVIEIDGHNMKQILDAYSKAEKIKGKPTMIVANTIKGKGVSFMEKVADWHGKAPSEEQAQLALADLTS</sequence>
<organism evidence="5">
    <name type="scientific">marine sediment metagenome</name>
    <dbReference type="NCBI Taxonomy" id="412755"/>
    <lineage>
        <taxon>unclassified sequences</taxon>
        <taxon>metagenomes</taxon>
        <taxon>ecological metagenomes</taxon>
    </lineage>
</organism>
<gene>
    <name evidence="5" type="ORF">LCGC14_1695650</name>
</gene>
<dbReference type="SUPFAM" id="SSF52518">
    <property type="entry name" value="Thiamin diphosphate-binding fold (THDP-binding)"/>
    <property type="match status" value="1"/>
</dbReference>
<dbReference type="Gene3D" id="3.40.50.970">
    <property type="match status" value="1"/>
</dbReference>
<accession>A0A0F9KJH6</accession>
<dbReference type="CDD" id="cd02012">
    <property type="entry name" value="TPP_TK"/>
    <property type="match status" value="1"/>
</dbReference>
<evidence type="ECO:0000256" key="1">
    <source>
        <dbReference type="ARBA" id="ARBA00001964"/>
    </source>
</evidence>
<comment type="similarity">
    <text evidence="2">Belongs to the transketolase family.</text>
</comment>
<proteinExistence type="inferred from homology"/>
<dbReference type="PANTHER" id="PTHR47514:SF1">
    <property type="entry name" value="TRANSKETOLASE N-TERMINAL SECTION-RELATED"/>
    <property type="match status" value="1"/>
</dbReference>
<evidence type="ECO:0000256" key="2">
    <source>
        <dbReference type="ARBA" id="ARBA00007131"/>
    </source>
</evidence>
<comment type="caution">
    <text evidence="5">The sequence shown here is derived from an EMBL/GenBank/DDBJ whole genome shotgun (WGS) entry which is preliminary data.</text>
</comment>
<dbReference type="EMBL" id="LAZR01014897">
    <property type="protein sequence ID" value="KKM15480.1"/>
    <property type="molecule type" value="Genomic_DNA"/>
</dbReference>
<dbReference type="AlphaFoldDB" id="A0A0F9KJH6"/>
<dbReference type="InterPro" id="IPR029061">
    <property type="entry name" value="THDP-binding"/>
</dbReference>
<reference evidence="5" key="1">
    <citation type="journal article" date="2015" name="Nature">
        <title>Complex archaea that bridge the gap between prokaryotes and eukaryotes.</title>
        <authorList>
            <person name="Spang A."/>
            <person name="Saw J.H."/>
            <person name="Jorgensen S.L."/>
            <person name="Zaremba-Niedzwiedzka K."/>
            <person name="Martijn J."/>
            <person name="Lind A.E."/>
            <person name="van Eijk R."/>
            <person name="Schleper C."/>
            <person name="Guy L."/>
            <person name="Ettema T.J."/>
        </authorList>
    </citation>
    <scope>NUCLEOTIDE SEQUENCE</scope>
</reference>
<evidence type="ECO:0000313" key="5">
    <source>
        <dbReference type="EMBL" id="KKM15480.1"/>
    </source>
</evidence>
<evidence type="ECO:0000259" key="4">
    <source>
        <dbReference type="Pfam" id="PF00456"/>
    </source>
</evidence>
<comment type="cofactor">
    <cofactor evidence="1">
        <name>thiamine diphosphate</name>
        <dbReference type="ChEBI" id="CHEBI:58937"/>
    </cofactor>
</comment>